<evidence type="ECO:0000256" key="1">
    <source>
        <dbReference type="SAM" id="Phobius"/>
    </source>
</evidence>
<protein>
    <recommendedName>
        <fullName evidence="4">MARVEL domain-containing protein</fullName>
    </recommendedName>
</protein>
<dbReference type="OrthoDB" id="3364107at2759"/>
<comment type="caution">
    <text evidence="2">The sequence shown here is derived from an EMBL/GenBank/DDBJ whole genome shotgun (WGS) entry which is preliminary data.</text>
</comment>
<dbReference type="Proteomes" id="UP001049176">
    <property type="component" value="Chromosome 6"/>
</dbReference>
<feature type="transmembrane region" description="Helical" evidence="1">
    <location>
        <begin position="133"/>
        <end position="152"/>
    </location>
</feature>
<keyword evidence="1" id="KW-0472">Membrane</keyword>
<keyword evidence="3" id="KW-1185">Reference proteome</keyword>
<reference evidence="2" key="1">
    <citation type="journal article" date="2021" name="Genome Biol. Evol.">
        <title>The assembled and annotated genome of the fairy-ring fungus Marasmius oreades.</title>
        <authorList>
            <person name="Hiltunen M."/>
            <person name="Ament-Velasquez S.L."/>
            <person name="Johannesson H."/>
        </authorList>
    </citation>
    <scope>NUCLEOTIDE SEQUENCE</scope>
    <source>
        <strain evidence="2">03SP1</strain>
    </source>
</reference>
<feature type="transmembrane region" description="Helical" evidence="1">
    <location>
        <begin position="7"/>
        <end position="24"/>
    </location>
</feature>
<feature type="transmembrane region" description="Helical" evidence="1">
    <location>
        <begin position="44"/>
        <end position="66"/>
    </location>
</feature>
<proteinExistence type="predicted"/>
<evidence type="ECO:0000313" key="3">
    <source>
        <dbReference type="Proteomes" id="UP001049176"/>
    </source>
</evidence>
<dbReference type="AlphaFoldDB" id="A0A9P7URQ4"/>
<feature type="transmembrane region" description="Helical" evidence="1">
    <location>
        <begin position="78"/>
        <end position="98"/>
    </location>
</feature>
<dbReference type="RefSeq" id="XP_043008108.1">
    <property type="nucleotide sequence ID" value="XM_043155636.1"/>
</dbReference>
<sequence length="208" mass="22883">MTGVGILRVVVLAIAILFSIPTLALTAHLTSLTEARIVYDFEGLGIAVSALTLLCVPVFLIVGFLRKGSWFTMNVVEVPVLGGLSIIWLATGSLYANWENQFYPPSFSCDSRYLTPYLQTFCSEFRAIEALSFIIWITLMIYAIVAIILCLVGKSRGNDVWLLGANEADYFTRRKHAGGPVMGQPQYAGQAPPQPVVQPQVQQHQAPY</sequence>
<accession>A0A9P7URQ4</accession>
<evidence type="ECO:0008006" key="4">
    <source>
        <dbReference type="Google" id="ProtNLM"/>
    </source>
</evidence>
<organism evidence="2 3">
    <name type="scientific">Marasmius oreades</name>
    <name type="common">fairy-ring Marasmius</name>
    <dbReference type="NCBI Taxonomy" id="181124"/>
    <lineage>
        <taxon>Eukaryota</taxon>
        <taxon>Fungi</taxon>
        <taxon>Dikarya</taxon>
        <taxon>Basidiomycota</taxon>
        <taxon>Agaricomycotina</taxon>
        <taxon>Agaricomycetes</taxon>
        <taxon>Agaricomycetidae</taxon>
        <taxon>Agaricales</taxon>
        <taxon>Marasmiineae</taxon>
        <taxon>Marasmiaceae</taxon>
        <taxon>Marasmius</taxon>
    </lineage>
</organism>
<evidence type="ECO:0000313" key="2">
    <source>
        <dbReference type="EMBL" id="KAG7091638.1"/>
    </source>
</evidence>
<dbReference type="EMBL" id="CM032186">
    <property type="protein sequence ID" value="KAG7091638.1"/>
    <property type="molecule type" value="Genomic_DNA"/>
</dbReference>
<dbReference type="GeneID" id="66079735"/>
<dbReference type="KEGG" id="more:E1B28_010659"/>
<keyword evidence="1" id="KW-1133">Transmembrane helix</keyword>
<name>A0A9P7URQ4_9AGAR</name>
<gene>
    <name evidence="2" type="ORF">E1B28_010659</name>
</gene>
<keyword evidence="1" id="KW-0812">Transmembrane</keyword>